<dbReference type="PANTHER" id="PTHR38045">
    <property type="entry name" value="CHROMOSOME 1, WHOLE GENOME SHOTGUN SEQUENCE"/>
    <property type="match status" value="1"/>
</dbReference>
<evidence type="ECO:0000313" key="2">
    <source>
        <dbReference type="Proteomes" id="UP001362999"/>
    </source>
</evidence>
<evidence type="ECO:0000313" key="1">
    <source>
        <dbReference type="EMBL" id="KAK7012286.1"/>
    </source>
</evidence>
<comment type="caution">
    <text evidence="1">The sequence shown here is derived from an EMBL/GenBank/DDBJ whole genome shotgun (WGS) entry which is preliminary data.</text>
</comment>
<protein>
    <submittedName>
        <fullName evidence="1">Uncharacterized protein</fullName>
    </submittedName>
</protein>
<gene>
    <name evidence="1" type="ORF">R3P38DRAFT_1590232</name>
</gene>
<dbReference type="Proteomes" id="UP001362999">
    <property type="component" value="Unassembled WGS sequence"/>
</dbReference>
<keyword evidence="2" id="KW-1185">Reference proteome</keyword>
<sequence length="147" mass="15601">MTEGQNTLLVGATNQNVAANPTVRAQSSNATQGSSTVFTPDSGSTAYFVTDMTSAYFNANSVKRGIRLLNGRKQVLLQDEITASASVMWRIHTNATVSTSGTSATLKIGDKTMDVSILNAPDGAVFTTSKAERMSTDGEFPEWNTQA</sequence>
<proteinExistence type="predicted"/>
<dbReference type="PANTHER" id="PTHR38045:SF1">
    <property type="entry name" value="HEPARINASE II_III-LIKE PROTEIN"/>
    <property type="match status" value="1"/>
</dbReference>
<name>A0AAW0AIE2_9AGAR</name>
<organism evidence="1 2">
    <name type="scientific">Favolaschia claudopus</name>
    <dbReference type="NCBI Taxonomy" id="2862362"/>
    <lineage>
        <taxon>Eukaryota</taxon>
        <taxon>Fungi</taxon>
        <taxon>Dikarya</taxon>
        <taxon>Basidiomycota</taxon>
        <taxon>Agaricomycotina</taxon>
        <taxon>Agaricomycetes</taxon>
        <taxon>Agaricomycetidae</taxon>
        <taxon>Agaricales</taxon>
        <taxon>Marasmiineae</taxon>
        <taxon>Mycenaceae</taxon>
        <taxon>Favolaschia</taxon>
    </lineage>
</organism>
<reference evidence="1 2" key="1">
    <citation type="journal article" date="2024" name="J Genomics">
        <title>Draft genome sequencing and assembly of Favolaschia claudopus CIRM-BRFM 2984 isolated from oak limbs.</title>
        <authorList>
            <person name="Navarro D."/>
            <person name="Drula E."/>
            <person name="Chaduli D."/>
            <person name="Cazenave R."/>
            <person name="Ahrendt S."/>
            <person name="Wang J."/>
            <person name="Lipzen A."/>
            <person name="Daum C."/>
            <person name="Barry K."/>
            <person name="Grigoriev I.V."/>
            <person name="Favel A."/>
            <person name="Rosso M.N."/>
            <person name="Martin F."/>
        </authorList>
    </citation>
    <scope>NUCLEOTIDE SEQUENCE [LARGE SCALE GENOMIC DNA]</scope>
    <source>
        <strain evidence="1 2">CIRM-BRFM 2984</strain>
    </source>
</reference>
<dbReference type="Gene3D" id="2.70.98.70">
    <property type="match status" value="1"/>
</dbReference>
<accession>A0AAW0AIE2</accession>
<dbReference type="EMBL" id="JAWWNJ010000066">
    <property type="protein sequence ID" value="KAK7012286.1"/>
    <property type="molecule type" value="Genomic_DNA"/>
</dbReference>
<dbReference type="AlphaFoldDB" id="A0AAW0AIE2"/>